<sequence length="125" mass="13397">MRAGMDAGDGSGHRSGFAVVDRGLTGVKQSESGRILGFSGEGFPSSPISKFLKTGANFPISLNGSCSSFAELPFPLINFDSFPFSLGFRPIWRKSRKSRFWGGSWAGGVAGSRRVLPGPARIFFF</sequence>
<comment type="caution">
    <text evidence="1">The sequence shown here is derived from an EMBL/GenBank/DDBJ whole genome shotgun (WGS) entry which is preliminary data.</text>
</comment>
<name>A0A2I0JT17_PUNGR</name>
<dbReference type="AlphaFoldDB" id="A0A2I0JT17"/>
<accession>A0A2I0JT17</accession>
<evidence type="ECO:0000313" key="1">
    <source>
        <dbReference type="EMBL" id="PKI59411.1"/>
    </source>
</evidence>
<organism evidence="1 2">
    <name type="scientific">Punica granatum</name>
    <name type="common">Pomegranate</name>
    <dbReference type="NCBI Taxonomy" id="22663"/>
    <lineage>
        <taxon>Eukaryota</taxon>
        <taxon>Viridiplantae</taxon>
        <taxon>Streptophyta</taxon>
        <taxon>Embryophyta</taxon>
        <taxon>Tracheophyta</taxon>
        <taxon>Spermatophyta</taxon>
        <taxon>Magnoliopsida</taxon>
        <taxon>eudicotyledons</taxon>
        <taxon>Gunneridae</taxon>
        <taxon>Pentapetalae</taxon>
        <taxon>rosids</taxon>
        <taxon>malvids</taxon>
        <taxon>Myrtales</taxon>
        <taxon>Lythraceae</taxon>
        <taxon>Punica</taxon>
    </lineage>
</organism>
<evidence type="ECO:0000313" key="2">
    <source>
        <dbReference type="Proteomes" id="UP000233551"/>
    </source>
</evidence>
<dbReference type="Proteomes" id="UP000233551">
    <property type="component" value="Unassembled WGS sequence"/>
</dbReference>
<gene>
    <name evidence="1" type="ORF">CRG98_020170</name>
</gene>
<protein>
    <submittedName>
        <fullName evidence="1">Uncharacterized protein</fullName>
    </submittedName>
</protein>
<reference evidence="1 2" key="1">
    <citation type="submission" date="2017-11" db="EMBL/GenBank/DDBJ databases">
        <title>De-novo sequencing of pomegranate (Punica granatum L.) genome.</title>
        <authorList>
            <person name="Akparov Z."/>
            <person name="Amiraslanov A."/>
            <person name="Hajiyeva S."/>
            <person name="Abbasov M."/>
            <person name="Kaur K."/>
            <person name="Hamwieh A."/>
            <person name="Solovyev V."/>
            <person name="Salamov A."/>
            <person name="Braich B."/>
            <person name="Kosarev P."/>
            <person name="Mahmoud A."/>
            <person name="Hajiyev E."/>
            <person name="Babayeva S."/>
            <person name="Izzatullayeva V."/>
            <person name="Mammadov A."/>
            <person name="Mammadov A."/>
            <person name="Sharifova S."/>
            <person name="Ojaghi J."/>
            <person name="Eynullazada K."/>
            <person name="Bayramov B."/>
            <person name="Abdulazimova A."/>
            <person name="Shahmuradov I."/>
        </authorList>
    </citation>
    <scope>NUCLEOTIDE SEQUENCE [LARGE SCALE GENOMIC DNA]</scope>
    <source>
        <strain evidence="2">cv. AG2017</strain>
        <tissue evidence="1">Leaf</tissue>
    </source>
</reference>
<dbReference type="EMBL" id="PGOL01001275">
    <property type="protein sequence ID" value="PKI59411.1"/>
    <property type="molecule type" value="Genomic_DNA"/>
</dbReference>
<proteinExistence type="predicted"/>
<keyword evidence="2" id="KW-1185">Reference proteome</keyword>